<accession>A0A9N9KER7</accession>
<evidence type="ECO:0000313" key="2">
    <source>
        <dbReference type="Proteomes" id="UP000789759"/>
    </source>
</evidence>
<sequence length="47" mass="5387">KFLANEIQDIIETIDIEKFRGIVTDGATNMKLAKNLVVKFYSYILPI</sequence>
<dbReference type="AlphaFoldDB" id="A0A9N9KER7"/>
<dbReference type="OrthoDB" id="10440249at2759"/>
<comment type="caution">
    <text evidence="1">The sequence shown here is derived from an EMBL/GenBank/DDBJ whole genome shotgun (WGS) entry which is preliminary data.</text>
</comment>
<reference evidence="1" key="1">
    <citation type="submission" date="2021-06" db="EMBL/GenBank/DDBJ databases">
        <authorList>
            <person name="Kallberg Y."/>
            <person name="Tangrot J."/>
            <person name="Rosling A."/>
        </authorList>
    </citation>
    <scope>NUCLEOTIDE SEQUENCE</scope>
    <source>
        <strain evidence="1">FL966</strain>
    </source>
</reference>
<organism evidence="1 2">
    <name type="scientific">Cetraspora pellucida</name>
    <dbReference type="NCBI Taxonomy" id="1433469"/>
    <lineage>
        <taxon>Eukaryota</taxon>
        <taxon>Fungi</taxon>
        <taxon>Fungi incertae sedis</taxon>
        <taxon>Mucoromycota</taxon>
        <taxon>Glomeromycotina</taxon>
        <taxon>Glomeromycetes</taxon>
        <taxon>Diversisporales</taxon>
        <taxon>Gigasporaceae</taxon>
        <taxon>Cetraspora</taxon>
    </lineage>
</organism>
<name>A0A9N9KER7_9GLOM</name>
<protein>
    <submittedName>
        <fullName evidence="1">2979_t:CDS:1</fullName>
    </submittedName>
</protein>
<proteinExistence type="predicted"/>
<gene>
    <name evidence="1" type="ORF">CPELLU_LOCUS19732</name>
</gene>
<dbReference type="EMBL" id="CAJVQA010050476">
    <property type="protein sequence ID" value="CAG8821488.1"/>
    <property type="molecule type" value="Genomic_DNA"/>
</dbReference>
<evidence type="ECO:0000313" key="1">
    <source>
        <dbReference type="EMBL" id="CAG8821488.1"/>
    </source>
</evidence>
<keyword evidence="2" id="KW-1185">Reference proteome</keyword>
<feature type="non-terminal residue" evidence="1">
    <location>
        <position position="1"/>
    </location>
</feature>
<dbReference type="Proteomes" id="UP000789759">
    <property type="component" value="Unassembled WGS sequence"/>
</dbReference>